<evidence type="ECO:0000313" key="2">
    <source>
        <dbReference type="EMBL" id="OWV11587.1"/>
    </source>
</evidence>
<evidence type="ECO:0000313" key="3">
    <source>
        <dbReference type="Proteomes" id="UP000197174"/>
    </source>
</evidence>
<keyword evidence="1" id="KW-0472">Membrane</keyword>
<proteinExistence type="predicted"/>
<feature type="transmembrane region" description="Helical" evidence="1">
    <location>
        <begin position="6"/>
        <end position="21"/>
    </location>
</feature>
<dbReference type="OrthoDB" id="9429745at2"/>
<sequence>MQWYPLLAGLGLVAGIVVLIFKRRGRRPQSAAEKAAAARAAMRAIRRDSPRPDRDIFHRGRGVPDRHSAAVVENAGYGDAANFDTGGGGGTD</sequence>
<dbReference type="AlphaFoldDB" id="A0A2D0AXC4"/>
<dbReference type="RefSeq" id="WP_088642508.1">
    <property type="nucleotide sequence ID" value="NZ_MZMV01000005.1"/>
</dbReference>
<evidence type="ECO:0000256" key="1">
    <source>
        <dbReference type="SAM" id="Phobius"/>
    </source>
</evidence>
<organism evidence="2 3">
    <name type="scientific">Micromonospora wenchangensis</name>
    <dbReference type="NCBI Taxonomy" id="1185415"/>
    <lineage>
        <taxon>Bacteria</taxon>
        <taxon>Bacillati</taxon>
        <taxon>Actinomycetota</taxon>
        <taxon>Actinomycetes</taxon>
        <taxon>Micromonosporales</taxon>
        <taxon>Micromonosporaceae</taxon>
        <taxon>Micromonospora</taxon>
    </lineage>
</organism>
<keyword evidence="1" id="KW-0812">Transmembrane</keyword>
<dbReference type="EMBL" id="MZMV01000005">
    <property type="protein sequence ID" value="OWV11587.1"/>
    <property type="molecule type" value="Genomic_DNA"/>
</dbReference>
<reference evidence="2 3" key="1">
    <citation type="submission" date="2017-03" db="EMBL/GenBank/DDBJ databases">
        <title>Whole genome sequence of Micromonospora wenchangensis, isolated from mangrove soil.</title>
        <authorList>
            <person name="Yang H."/>
        </authorList>
    </citation>
    <scope>NUCLEOTIDE SEQUENCE [LARGE SCALE GENOMIC DNA]</scope>
    <source>
        <strain evidence="2 3">CCTCC AA 2012002</strain>
    </source>
</reference>
<gene>
    <name evidence="2" type="ORF">B5D80_04705</name>
</gene>
<protein>
    <submittedName>
        <fullName evidence="2">Uncharacterized protein</fullName>
    </submittedName>
</protein>
<name>A0A2D0AXC4_9ACTN</name>
<keyword evidence="1" id="KW-1133">Transmembrane helix</keyword>
<comment type="caution">
    <text evidence="2">The sequence shown here is derived from an EMBL/GenBank/DDBJ whole genome shotgun (WGS) entry which is preliminary data.</text>
</comment>
<dbReference type="Proteomes" id="UP000197174">
    <property type="component" value="Unassembled WGS sequence"/>
</dbReference>
<keyword evidence="3" id="KW-1185">Reference proteome</keyword>
<accession>A0A2D0AXC4</accession>